<evidence type="ECO:0000256" key="8">
    <source>
        <dbReference type="SAM" id="MobiDB-lite"/>
    </source>
</evidence>
<sequence length="789" mass="84204">MMQHNSSQSLVGQRAGVQLTPLPIRRRRTCAPTSISQQTAKQVVVSTHAVAISRPWNVSSSWGCNVARLQHCKPLQAANSALEQAPAAAAAAPAGPPRLLTGMSAQRVQRLETLVELKKLYRNCIRAEALLGRASPVYVAPEGAADGAHVPALDDDAYSSMDSSSSTSLDDEVAERLQQAVELVAEMQLTAEQLKTGLRALPASFGAIFGKDSSLQTAADIRDTAKRYSGELRDRAAVELPLLPFSSEMQAQAACDVRNARYNKRLQAVVDELGAESPSSSISSTSSLPDRLNQAEKVAGKFVARRIKPALQRAREKELGQVLSESGQYLRGLWARLNGGGGRRPRALPPALVQPPSSKKDVERRISELTLQLESLEKRLVEASKAREAKLRKAGAAGRVAVAIQLRSMDAEVIAISRLLAVRTLQLEMEYIYASLEEEAIDVSADELLNKGPAIVREGSTGELALLVAEYGLLLEQLDVLAASIDSQMAATGSSSSSNSHMPGPSSTPTAAATAAAASGPGVSLIDEDILEELAAEIPDLRYRVGVPDAEVFGSNPLSPTRLKLQARESQLKVFEGLNFLLRGMRLLGSDVGNAGRLFTKAALGGTLKAREVAALRRTARDLLTFIPFIIILIIPLTPLGHVLVFGFIQRYFPGFFPSQFTNQRQDLMMRYEELQRQLATAQAAAEVEEEEAELARAAAAVARLTAPDIEGCVVSSGPSSSGSPGDSSSVASTDGGLERQAVLAGVAVEEGGPAAAKVRLLEEQLEEARAEVHSAPDDDSPQPVSVRH</sequence>
<protein>
    <recommendedName>
        <fullName evidence="10">Letm1 RBD domain-containing protein</fullName>
    </recommendedName>
</protein>
<keyword evidence="12" id="KW-1185">Reference proteome</keyword>
<evidence type="ECO:0000256" key="5">
    <source>
        <dbReference type="ARBA" id="ARBA00023128"/>
    </source>
</evidence>
<feature type="region of interest" description="Disordered" evidence="8">
    <location>
        <begin position="768"/>
        <end position="789"/>
    </location>
</feature>
<keyword evidence="3" id="KW-0999">Mitochondrion inner membrane</keyword>
<dbReference type="Proteomes" id="UP001244341">
    <property type="component" value="Chromosome 1b"/>
</dbReference>
<gene>
    <name evidence="11" type="ORF">OEZ85_008771</name>
</gene>
<feature type="domain" description="Letm1 RBD" evidence="10">
    <location>
        <begin position="608"/>
        <end position="685"/>
    </location>
</feature>
<dbReference type="PANTHER" id="PTHR14009">
    <property type="entry name" value="LEUCINE ZIPPER-EF-HAND CONTAINING TRANSMEMBRANE PROTEIN"/>
    <property type="match status" value="1"/>
</dbReference>
<evidence type="ECO:0000256" key="7">
    <source>
        <dbReference type="SAM" id="Coils"/>
    </source>
</evidence>
<evidence type="ECO:0000256" key="6">
    <source>
        <dbReference type="ARBA" id="ARBA00023136"/>
    </source>
</evidence>
<proteinExistence type="predicted"/>
<name>A0ABY8TK62_TETOB</name>
<feature type="compositionally biased region" description="Low complexity" evidence="8">
    <location>
        <begin position="714"/>
        <end position="733"/>
    </location>
</feature>
<keyword evidence="6 9" id="KW-0472">Membrane</keyword>
<dbReference type="Pfam" id="PF07766">
    <property type="entry name" value="LETM1_RBD"/>
    <property type="match status" value="1"/>
</dbReference>
<keyword evidence="2 9" id="KW-0812">Transmembrane</keyword>
<evidence type="ECO:0000256" key="4">
    <source>
        <dbReference type="ARBA" id="ARBA00022989"/>
    </source>
</evidence>
<keyword evidence="7" id="KW-0175">Coiled coil</keyword>
<keyword evidence="5" id="KW-0496">Mitochondrion</keyword>
<evidence type="ECO:0000256" key="1">
    <source>
        <dbReference type="ARBA" id="ARBA00004434"/>
    </source>
</evidence>
<comment type="subcellular location">
    <subcellularLocation>
        <location evidence="1">Mitochondrion inner membrane</location>
        <topology evidence="1">Single-pass membrane protein</topology>
    </subcellularLocation>
</comment>
<dbReference type="InterPro" id="IPR044202">
    <property type="entry name" value="LETM1/MDM38-like"/>
</dbReference>
<dbReference type="InterPro" id="IPR033122">
    <property type="entry name" value="LETM1-like_RBD"/>
</dbReference>
<feature type="compositionally biased region" description="Basic and acidic residues" evidence="8">
    <location>
        <begin position="768"/>
        <end position="777"/>
    </location>
</feature>
<feature type="transmembrane region" description="Helical" evidence="9">
    <location>
        <begin position="626"/>
        <end position="649"/>
    </location>
</feature>
<accession>A0ABY8TK62</accession>
<feature type="region of interest" description="Disordered" evidence="8">
    <location>
        <begin position="714"/>
        <end position="736"/>
    </location>
</feature>
<evidence type="ECO:0000256" key="9">
    <source>
        <dbReference type="SAM" id="Phobius"/>
    </source>
</evidence>
<keyword evidence="4 9" id="KW-1133">Transmembrane helix</keyword>
<evidence type="ECO:0000313" key="11">
    <source>
        <dbReference type="EMBL" id="WIA09365.1"/>
    </source>
</evidence>
<reference evidence="11 12" key="1">
    <citation type="submission" date="2023-05" db="EMBL/GenBank/DDBJ databases">
        <title>A 100% complete, gapless, phased diploid assembly of the Scenedesmus obliquus UTEX 3031 genome.</title>
        <authorList>
            <person name="Biondi T.C."/>
            <person name="Hanschen E.R."/>
            <person name="Kwon T."/>
            <person name="Eng W."/>
            <person name="Kruse C.P.S."/>
            <person name="Koehler S.I."/>
            <person name="Kunde Y."/>
            <person name="Gleasner C.D."/>
            <person name="You Mak K.T."/>
            <person name="Polle J."/>
            <person name="Hovde B.T."/>
            <person name="Starkenburg S.R."/>
        </authorList>
    </citation>
    <scope>NUCLEOTIDE SEQUENCE [LARGE SCALE GENOMIC DNA]</scope>
    <source>
        <strain evidence="11 12">DOE0152z</strain>
    </source>
</reference>
<evidence type="ECO:0000259" key="10">
    <source>
        <dbReference type="Pfam" id="PF07766"/>
    </source>
</evidence>
<feature type="coiled-coil region" evidence="7">
    <location>
        <begin position="665"/>
        <end position="701"/>
    </location>
</feature>
<evidence type="ECO:0000256" key="3">
    <source>
        <dbReference type="ARBA" id="ARBA00022792"/>
    </source>
</evidence>
<feature type="coiled-coil region" evidence="7">
    <location>
        <begin position="359"/>
        <end position="393"/>
    </location>
</feature>
<dbReference type="PANTHER" id="PTHR14009:SF1">
    <property type="entry name" value="MITOCHONDRIAL PROTON_CALCIUM EXCHANGER PROTEIN"/>
    <property type="match status" value="1"/>
</dbReference>
<evidence type="ECO:0000256" key="2">
    <source>
        <dbReference type="ARBA" id="ARBA00022692"/>
    </source>
</evidence>
<evidence type="ECO:0000313" key="12">
    <source>
        <dbReference type="Proteomes" id="UP001244341"/>
    </source>
</evidence>
<dbReference type="EMBL" id="CP126208">
    <property type="protein sequence ID" value="WIA09365.1"/>
    <property type="molecule type" value="Genomic_DNA"/>
</dbReference>
<feature type="region of interest" description="Disordered" evidence="8">
    <location>
        <begin position="492"/>
        <end position="514"/>
    </location>
</feature>
<organism evidence="11 12">
    <name type="scientific">Tetradesmus obliquus</name>
    <name type="common">Green alga</name>
    <name type="synonym">Acutodesmus obliquus</name>
    <dbReference type="NCBI Taxonomy" id="3088"/>
    <lineage>
        <taxon>Eukaryota</taxon>
        <taxon>Viridiplantae</taxon>
        <taxon>Chlorophyta</taxon>
        <taxon>core chlorophytes</taxon>
        <taxon>Chlorophyceae</taxon>
        <taxon>CS clade</taxon>
        <taxon>Sphaeropleales</taxon>
        <taxon>Scenedesmaceae</taxon>
        <taxon>Tetradesmus</taxon>
    </lineage>
</organism>